<evidence type="ECO:0000313" key="7">
    <source>
        <dbReference type="RefSeq" id="XP_006752359.2"/>
    </source>
</evidence>
<dbReference type="GO" id="GO:0005813">
    <property type="term" value="C:centrosome"/>
    <property type="evidence" value="ECO:0007669"/>
    <property type="project" value="UniProtKB-SubCell"/>
</dbReference>
<feature type="coiled-coil region" evidence="5">
    <location>
        <begin position="2"/>
        <end position="121"/>
    </location>
</feature>
<evidence type="ECO:0000256" key="5">
    <source>
        <dbReference type="SAM" id="Coils"/>
    </source>
</evidence>
<reference evidence="7" key="1">
    <citation type="submission" date="2025-08" db="UniProtKB">
        <authorList>
            <consortium name="RefSeq"/>
        </authorList>
    </citation>
    <scope>IDENTIFICATION</scope>
    <source>
        <tissue evidence="7">Liver</tissue>
    </source>
</reference>
<dbReference type="GO" id="GO:0060307">
    <property type="term" value="P:regulation of ventricular cardiac muscle cell membrane repolarization"/>
    <property type="evidence" value="ECO:0007669"/>
    <property type="project" value="TreeGrafter"/>
</dbReference>
<dbReference type="AlphaFoldDB" id="A0A2U3Z8Q3"/>
<dbReference type="KEGG" id="lww:102733966"/>
<dbReference type="OrthoDB" id="2020852at2759"/>
<dbReference type="RefSeq" id="XP_006752359.2">
    <property type="nucleotide sequence ID" value="XM_006752296.2"/>
</dbReference>
<evidence type="ECO:0000256" key="1">
    <source>
        <dbReference type="ARBA" id="ARBA00004300"/>
    </source>
</evidence>
<dbReference type="GeneID" id="102733966"/>
<sequence length="372" mass="43000">VIEEKNELIRDLETQIECLMSDQERVKKNREEEIEQLNEVIEKLQQELANIEQKTSVDAVSFPEEADSLKHQLDMVIAEKLALEQQVETTNEEMAFTKNVLEETNLKMNQLTQELCSLKRERENMEKIQSAPEKSVNTDRDDLNKTKPELKVHLTENALKPLENQTYLTSFEENSRSSISSLETKVLQLEGTVSAKDLELTQCYKQIKDMQEQGQSETEMLKRKIVNLQNILEEKVAAALVSQVQLEAVKEYAKFCQDEQAVSSELERTNVQNLNPVTDNEMEPDVLALTLRISELESQVVEMQTSLILEKEQVEIVEKNALEKEKKLLELQKLLEEEKNQGGKERKRSPEGDFEVLKVRLFFLFVCFHLNA</sequence>
<evidence type="ECO:0000256" key="3">
    <source>
        <dbReference type="ARBA" id="ARBA00023054"/>
    </source>
</evidence>
<keyword evidence="2" id="KW-0963">Cytoplasm</keyword>
<dbReference type="GO" id="GO:1903358">
    <property type="term" value="P:regulation of Golgi organization"/>
    <property type="evidence" value="ECO:0007669"/>
    <property type="project" value="TreeGrafter"/>
</dbReference>
<dbReference type="InterPro" id="IPR028745">
    <property type="entry name" value="AKAP9/Pericentrin"/>
</dbReference>
<protein>
    <submittedName>
        <fullName evidence="7">A-kinase anchor protein 9-like</fullName>
    </submittedName>
</protein>
<dbReference type="GO" id="GO:0005795">
    <property type="term" value="C:Golgi stack"/>
    <property type="evidence" value="ECO:0007669"/>
    <property type="project" value="TreeGrafter"/>
</dbReference>
<dbReference type="PANTHER" id="PTHR44981">
    <property type="entry name" value="PERICENTRIN-LIKE PROTEIN, ISOFORM F"/>
    <property type="match status" value="1"/>
</dbReference>
<dbReference type="GO" id="GO:0005801">
    <property type="term" value="C:cis-Golgi network"/>
    <property type="evidence" value="ECO:0007669"/>
    <property type="project" value="TreeGrafter"/>
</dbReference>
<keyword evidence="3 5" id="KW-0175">Coiled coil</keyword>
<dbReference type="GO" id="GO:0060090">
    <property type="term" value="F:molecular adaptor activity"/>
    <property type="evidence" value="ECO:0007669"/>
    <property type="project" value="InterPro"/>
</dbReference>
<dbReference type="GO" id="GO:0007165">
    <property type="term" value="P:signal transduction"/>
    <property type="evidence" value="ECO:0007669"/>
    <property type="project" value="InterPro"/>
</dbReference>
<dbReference type="STRING" id="9713.A0A2U3Z8Q3"/>
<organism evidence="6 7">
    <name type="scientific">Leptonychotes weddellii</name>
    <name type="common">Weddell seal</name>
    <name type="synonym">Otaria weddellii</name>
    <dbReference type="NCBI Taxonomy" id="9713"/>
    <lineage>
        <taxon>Eukaryota</taxon>
        <taxon>Metazoa</taxon>
        <taxon>Chordata</taxon>
        <taxon>Craniata</taxon>
        <taxon>Vertebrata</taxon>
        <taxon>Euteleostomi</taxon>
        <taxon>Mammalia</taxon>
        <taxon>Eutheria</taxon>
        <taxon>Laurasiatheria</taxon>
        <taxon>Carnivora</taxon>
        <taxon>Caniformia</taxon>
        <taxon>Pinnipedia</taxon>
        <taxon>Phocidae</taxon>
        <taxon>Monachinae</taxon>
        <taxon>Lobodontini</taxon>
        <taxon>Leptonychotes</taxon>
    </lineage>
</organism>
<dbReference type="GO" id="GO:0097060">
    <property type="term" value="C:synaptic membrane"/>
    <property type="evidence" value="ECO:0007669"/>
    <property type="project" value="TreeGrafter"/>
</dbReference>
<proteinExistence type="predicted"/>
<keyword evidence="4" id="KW-0206">Cytoskeleton</keyword>
<evidence type="ECO:0000256" key="4">
    <source>
        <dbReference type="ARBA" id="ARBA00023212"/>
    </source>
</evidence>
<keyword evidence="6" id="KW-1185">Reference proteome</keyword>
<feature type="coiled-coil region" evidence="5">
    <location>
        <begin position="314"/>
        <end position="341"/>
    </location>
</feature>
<evidence type="ECO:0000256" key="2">
    <source>
        <dbReference type="ARBA" id="ARBA00022490"/>
    </source>
</evidence>
<dbReference type="GO" id="GO:0051661">
    <property type="term" value="P:maintenance of centrosome location"/>
    <property type="evidence" value="ECO:0007669"/>
    <property type="project" value="TreeGrafter"/>
</dbReference>
<feature type="non-terminal residue" evidence="7">
    <location>
        <position position="1"/>
    </location>
</feature>
<gene>
    <name evidence="7" type="primary">LOC102733966</name>
</gene>
<comment type="subcellular location">
    <subcellularLocation>
        <location evidence="1">Cytoplasm</location>
        <location evidence="1">Cytoskeleton</location>
        <location evidence="1">Microtubule organizing center</location>
        <location evidence="1">Centrosome</location>
    </subcellularLocation>
</comment>
<accession>A0A2U3Z8Q3</accession>
<dbReference type="GO" id="GO:0034237">
    <property type="term" value="F:protein kinase A regulatory subunit binding"/>
    <property type="evidence" value="ECO:0007669"/>
    <property type="project" value="TreeGrafter"/>
</dbReference>
<dbReference type="Proteomes" id="UP000245341">
    <property type="component" value="Unplaced"/>
</dbReference>
<evidence type="ECO:0000313" key="6">
    <source>
        <dbReference type="Proteomes" id="UP000245341"/>
    </source>
</evidence>
<dbReference type="GO" id="GO:0015459">
    <property type="term" value="F:potassium channel regulator activity"/>
    <property type="evidence" value="ECO:0007669"/>
    <property type="project" value="TreeGrafter"/>
</dbReference>
<name>A0A2U3Z8Q3_LEPWE</name>
<dbReference type="PANTHER" id="PTHR44981:SF1">
    <property type="entry name" value="A-KINASE ANCHOR PROTEIN 9"/>
    <property type="match status" value="1"/>
</dbReference>
<feature type="non-terminal residue" evidence="7">
    <location>
        <position position="372"/>
    </location>
</feature>